<protein>
    <recommendedName>
        <fullName evidence="3">SnoaL-like protein</fullName>
    </recommendedName>
</protein>
<organism evidence="1 2">
    <name type="scientific">Advenella incenata</name>
    <dbReference type="NCBI Taxonomy" id="267800"/>
    <lineage>
        <taxon>Bacteria</taxon>
        <taxon>Pseudomonadati</taxon>
        <taxon>Pseudomonadota</taxon>
        <taxon>Betaproteobacteria</taxon>
        <taxon>Burkholderiales</taxon>
        <taxon>Alcaligenaceae</taxon>
    </lineage>
</organism>
<name>A0A4Q7V8F8_9BURK</name>
<dbReference type="Gene3D" id="3.10.450.50">
    <property type="match status" value="1"/>
</dbReference>
<reference evidence="1 2" key="1">
    <citation type="submission" date="2019-02" db="EMBL/GenBank/DDBJ databases">
        <title>Genomic Encyclopedia of Type Strains, Phase IV (KMG-IV): sequencing the most valuable type-strain genomes for metagenomic binning, comparative biology and taxonomic classification.</title>
        <authorList>
            <person name="Goeker M."/>
        </authorList>
    </citation>
    <scope>NUCLEOTIDE SEQUENCE [LARGE SCALE GENOMIC DNA]</scope>
    <source>
        <strain evidence="1 2">DSM 23814</strain>
    </source>
</reference>
<dbReference type="Proteomes" id="UP000293398">
    <property type="component" value="Unassembled WGS sequence"/>
</dbReference>
<dbReference type="InterPro" id="IPR032710">
    <property type="entry name" value="NTF2-like_dom_sf"/>
</dbReference>
<evidence type="ECO:0000313" key="2">
    <source>
        <dbReference type="Proteomes" id="UP000293398"/>
    </source>
</evidence>
<dbReference type="SUPFAM" id="SSF54427">
    <property type="entry name" value="NTF2-like"/>
    <property type="match status" value="1"/>
</dbReference>
<dbReference type="EMBL" id="SHKO01000003">
    <property type="protein sequence ID" value="RZT92981.1"/>
    <property type="molecule type" value="Genomic_DNA"/>
</dbReference>
<evidence type="ECO:0000313" key="1">
    <source>
        <dbReference type="EMBL" id="RZT92981.1"/>
    </source>
</evidence>
<dbReference type="OrthoDB" id="8683999at2"/>
<proteinExistence type="predicted"/>
<evidence type="ECO:0008006" key="3">
    <source>
        <dbReference type="Google" id="ProtNLM"/>
    </source>
</evidence>
<dbReference type="AlphaFoldDB" id="A0A4Q7V8F8"/>
<accession>A0A4Q7V8F8</accession>
<gene>
    <name evidence="1" type="ORF">EV681_3744</name>
</gene>
<comment type="caution">
    <text evidence="1">The sequence shown here is derived from an EMBL/GenBank/DDBJ whole genome shotgun (WGS) entry which is preliminary data.</text>
</comment>
<keyword evidence="2" id="KW-1185">Reference proteome</keyword>
<sequence length="144" mass="16642">MQKMLSIRQELEALAVDYWYEVDANGGVRAHEFYTADAIFSTSMKTRQGQAQIQDFYRIRRQRGPRLSLHIVQNFRLEQVQDQQARCGYIMSLYAADGEPVLPSRPPIMIAAVKETLLRQPDLSWRYSVRTLTALFRDDTPTTG</sequence>